<evidence type="ECO:0000256" key="1">
    <source>
        <dbReference type="ARBA" id="ARBA00023015"/>
    </source>
</evidence>
<organism evidence="6 9">
    <name type="scientific">Actinopolyspora erythraea</name>
    <dbReference type="NCBI Taxonomy" id="414996"/>
    <lineage>
        <taxon>Bacteria</taxon>
        <taxon>Bacillati</taxon>
        <taxon>Actinomycetota</taxon>
        <taxon>Actinomycetes</taxon>
        <taxon>Actinopolysporales</taxon>
        <taxon>Actinopolysporaceae</taxon>
        <taxon>Actinopolyspora</taxon>
    </lineage>
</organism>
<dbReference type="GO" id="GO:0000976">
    <property type="term" value="F:transcription cis-regulatory region binding"/>
    <property type="evidence" value="ECO:0007669"/>
    <property type="project" value="TreeGrafter"/>
</dbReference>
<dbReference type="RefSeq" id="WP_043570661.1">
    <property type="nucleotide sequence ID" value="NZ_CP022752.1"/>
</dbReference>
<evidence type="ECO:0000256" key="2">
    <source>
        <dbReference type="ARBA" id="ARBA00023125"/>
    </source>
</evidence>
<evidence type="ECO:0000313" key="6">
    <source>
        <dbReference type="EMBL" id="ASU80038.1"/>
    </source>
</evidence>
<reference evidence="6 9" key="2">
    <citation type="submission" date="2017-08" db="EMBL/GenBank/DDBJ databases">
        <title>The complete genome sequence of moderately halophilic actinomycete Actinopolyspora erythraea YIM 90600, the producer of novel erythromycin, novel actinopolysporins A-C and tubercidin.</title>
        <authorList>
            <person name="Yin M."/>
            <person name="Tang S."/>
        </authorList>
    </citation>
    <scope>NUCLEOTIDE SEQUENCE [LARGE SCALE GENOMIC DNA]</scope>
    <source>
        <strain evidence="6 9">YIM 90600</strain>
    </source>
</reference>
<reference evidence="7 8" key="1">
    <citation type="journal article" date="2014" name="PLoS ONE">
        <title>Identification and Characterization of a New Erythromycin Biosynthetic Gene Cluster in Actinopolyspora erythraea YIM90600, a Novel Erythronolide-Producing Halophilic Actinomycete Isolated from Salt Field.</title>
        <authorList>
            <person name="Chen D."/>
            <person name="Feng J."/>
            <person name="Huang L."/>
            <person name="Zhang Q."/>
            <person name="Wu J."/>
            <person name="Zhu X."/>
            <person name="Duan Y."/>
            <person name="Xu Z."/>
        </authorList>
    </citation>
    <scope>NUCLEOTIDE SEQUENCE [LARGE SCALE GENOMIC DNA]</scope>
    <source>
        <strain evidence="7 8">YIM90600</strain>
    </source>
</reference>
<evidence type="ECO:0000313" key="9">
    <source>
        <dbReference type="Proteomes" id="UP000215043"/>
    </source>
</evidence>
<dbReference type="HOGENOM" id="CLU_069543_0_1_11"/>
<dbReference type="InterPro" id="IPR001647">
    <property type="entry name" value="HTH_TetR"/>
</dbReference>
<evidence type="ECO:0000313" key="8">
    <source>
        <dbReference type="Proteomes" id="UP000029737"/>
    </source>
</evidence>
<dbReference type="GO" id="GO:0045892">
    <property type="term" value="P:negative regulation of DNA-templated transcription"/>
    <property type="evidence" value="ECO:0007669"/>
    <property type="project" value="InterPro"/>
</dbReference>
<dbReference type="eggNOG" id="COG1309">
    <property type="taxonomic scope" value="Bacteria"/>
</dbReference>
<evidence type="ECO:0000259" key="5">
    <source>
        <dbReference type="PROSITE" id="PS50977"/>
    </source>
</evidence>
<dbReference type="Gene3D" id="1.10.10.60">
    <property type="entry name" value="Homeodomain-like"/>
    <property type="match status" value="1"/>
</dbReference>
<dbReference type="KEGG" id="aey:CDG81_19220"/>
<dbReference type="InterPro" id="IPR004111">
    <property type="entry name" value="Repressor_TetR_C"/>
</dbReference>
<feature type="DNA-binding region" description="H-T-H motif" evidence="4">
    <location>
        <begin position="56"/>
        <end position="75"/>
    </location>
</feature>
<keyword evidence="3" id="KW-0804">Transcription</keyword>
<dbReference type="SUPFAM" id="SSF46689">
    <property type="entry name" value="Homeodomain-like"/>
    <property type="match status" value="1"/>
</dbReference>
<feature type="domain" description="HTH tetR-type" evidence="5">
    <location>
        <begin position="33"/>
        <end position="93"/>
    </location>
</feature>
<keyword evidence="1" id="KW-0805">Transcription regulation</keyword>
<sequence length="259" mass="28268">MTIRRGSSGNPERTLELLWRTSATPTRHGPPQGLTIEAVVDTATEIADTEGIDAVTMRNVGRKLGTAPMTLYTYVPGKAELLDLMLDAGYARMSRSEPAGSDWRSRLEAVAHENRALLRTHPWMGEISTNRPILGPGALGKYEYELRALEGTGLDDVDMDAALTQLLEFVRSSVRAEIDTSEYLRRSGMDDRQWWERAGSALSSLIDEHEYPLASRVGTAVGTSQGTAYAPEHAYRFGLARLLDGFAALVAEGAGRSGE</sequence>
<dbReference type="PANTHER" id="PTHR30055">
    <property type="entry name" value="HTH-TYPE TRANSCRIPTIONAL REGULATOR RUTR"/>
    <property type="match status" value="1"/>
</dbReference>
<accession>A0A099D7V0</accession>
<gene>
    <name evidence="6" type="ORF">CDG81_19220</name>
    <name evidence="7" type="ORF">IL38_05680</name>
</gene>
<dbReference type="Pfam" id="PF02909">
    <property type="entry name" value="TetR_C_1"/>
    <property type="match status" value="1"/>
</dbReference>
<keyword evidence="2 4" id="KW-0238">DNA-binding</keyword>
<name>A0A099D7V0_9ACTN</name>
<dbReference type="GO" id="GO:0003700">
    <property type="term" value="F:DNA-binding transcription factor activity"/>
    <property type="evidence" value="ECO:0007669"/>
    <property type="project" value="TreeGrafter"/>
</dbReference>
<dbReference type="InterPro" id="IPR050109">
    <property type="entry name" value="HTH-type_TetR-like_transc_reg"/>
</dbReference>
<dbReference type="SUPFAM" id="SSF48498">
    <property type="entry name" value="Tetracyclin repressor-like, C-terminal domain"/>
    <property type="match status" value="1"/>
</dbReference>
<protein>
    <submittedName>
        <fullName evidence="7">TetR family transcriptional regulator</fullName>
    </submittedName>
    <submittedName>
        <fullName evidence="6">TetR/AcrR family transcriptional regulator</fullName>
    </submittedName>
</protein>
<dbReference type="Proteomes" id="UP000029737">
    <property type="component" value="Unassembled WGS sequence"/>
</dbReference>
<dbReference type="InterPro" id="IPR036271">
    <property type="entry name" value="Tet_transcr_reg_TetR-rel_C_sf"/>
</dbReference>
<dbReference type="Gene3D" id="1.10.357.10">
    <property type="entry name" value="Tetracycline Repressor, domain 2"/>
    <property type="match status" value="1"/>
</dbReference>
<dbReference type="Pfam" id="PF00440">
    <property type="entry name" value="TetR_N"/>
    <property type="match status" value="1"/>
</dbReference>
<dbReference type="PANTHER" id="PTHR30055:SF151">
    <property type="entry name" value="TRANSCRIPTIONAL REGULATORY PROTEIN"/>
    <property type="match status" value="1"/>
</dbReference>
<keyword evidence="8" id="KW-1185">Reference proteome</keyword>
<dbReference type="AlphaFoldDB" id="A0A099D7V0"/>
<proteinExistence type="predicted"/>
<dbReference type="EMBL" id="CP022752">
    <property type="protein sequence ID" value="ASU80038.1"/>
    <property type="molecule type" value="Genomic_DNA"/>
</dbReference>
<dbReference type="EMBL" id="JPMV01000012">
    <property type="protein sequence ID" value="KGI82233.1"/>
    <property type="molecule type" value="Genomic_DNA"/>
</dbReference>
<evidence type="ECO:0000313" key="7">
    <source>
        <dbReference type="EMBL" id="KGI82233.1"/>
    </source>
</evidence>
<dbReference type="InterPro" id="IPR009057">
    <property type="entry name" value="Homeodomain-like_sf"/>
</dbReference>
<dbReference type="PROSITE" id="PS50977">
    <property type="entry name" value="HTH_TETR_2"/>
    <property type="match status" value="1"/>
</dbReference>
<dbReference type="Proteomes" id="UP000215043">
    <property type="component" value="Chromosome"/>
</dbReference>
<dbReference type="OrthoDB" id="2570341at2"/>
<evidence type="ECO:0000256" key="4">
    <source>
        <dbReference type="PROSITE-ProRule" id="PRU00335"/>
    </source>
</evidence>
<evidence type="ECO:0000256" key="3">
    <source>
        <dbReference type="ARBA" id="ARBA00023163"/>
    </source>
</evidence>